<protein>
    <submittedName>
        <fullName evidence="3">Membrane-associated protein, putative</fullName>
    </submittedName>
</protein>
<proteinExistence type="predicted"/>
<accession>A0A0S4JI43</accession>
<feature type="compositionally biased region" description="Polar residues" evidence="1">
    <location>
        <begin position="93"/>
        <end position="104"/>
    </location>
</feature>
<feature type="chain" id="PRO_5006622440" evidence="2">
    <location>
        <begin position="24"/>
        <end position="1028"/>
    </location>
</feature>
<feature type="region of interest" description="Disordered" evidence="1">
    <location>
        <begin position="83"/>
        <end position="119"/>
    </location>
</feature>
<dbReference type="Proteomes" id="UP000051952">
    <property type="component" value="Unassembled WGS sequence"/>
</dbReference>
<dbReference type="EMBL" id="CYKH01001761">
    <property type="protein sequence ID" value="CUG89698.1"/>
    <property type="molecule type" value="Genomic_DNA"/>
</dbReference>
<evidence type="ECO:0000313" key="4">
    <source>
        <dbReference type="Proteomes" id="UP000051952"/>
    </source>
</evidence>
<sequence>MRRGSCKLAVCLLLSILVSTILTIQWNPVVSSSTSFMKAWGWDDNSLLLHDAASSKKREGRERSQYGRLCSDEEMTPLLFETTTTQTNESLTINNTSRNNNKGFSSSPPRPQPRRRGATKLTLPCQQQAELFSWRAGGVRGPSLAEVETSLHELYASLNVRSMNVLKKLGPCAFPGSSSHSSLPPGREAFMLERYLVDTSLELKRLDEAHSGDDCRYRLPPHQRAMCLAMAILGGPPPPNVAASENNSTTTSTSTSSLLRLHELPHYRDTHCRVLSPCLDWSRGTFTTTLSTSLLQHVYHHLVLPKVQPPPHHSSTMQWFAKQLIHNEENRAEWPWLLRRSKTMELDLEKRRSLYYSRAPPPPVNPRKRFTGASHIPQNLPRMWSSPSWHESSTDMSPLLQGEARSSLPTATTTPLLPLLPPIELLATLWTMVGPSVEEDVINVMVFNGDSVNRELFHRLIHYLRYGVAATAAIDGGSSGDEVIALPHFHYATHYDMVYVVHRDYDELLGFHSPQTNGSSSYTVERYFRAVRRNVTSWLRRKKDGTGIDFAEVDDEKKDDEMEASPAALLYIVWLWDPFTSASREIIATAPISTSLVSDDQVESHDCTIMSNASMQPPLVSYNVRPSVVIQGTGFWERQQGQQLMDMLAASALGGAQRLDLPRLSSSASAAGAAAHGPSPPITARSLHPKQIFLLTPPSEELLQDLADDMVPPYSPRTWGLPGVLGVDIIANKPLDPQDQVSNTTTHYNLIKNQHFFTWISNITRLRKEMSAEMHTAINGEVAHPSSAPPPPPPHGSILKTSVHLLDKAKIQFFDQHTLRDKIHFTCRATFAFAKPRFFEGSMAEWTLGRLFLPVPNLGRRHSTTDDVAKRGVGNFSSSTTMSLLVNSTLRATAADLTSSLVRASWCPLVGPWALSPRRLGKFWFKILKPSRVRYELWNRLGMETSRIRGPIVTGVLLPKAVIHPELALELEGGHVPQVQQLSGAPAPQVYVNVDSPRVDCSDDGDNILLHTLAQYAASKDPSRAGMR</sequence>
<dbReference type="VEuPathDB" id="TriTrypDB:BSAL_22915"/>
<name>A0A0S4JI43_BODSA</name>
<reference evidence="4" key="1">
    <citation type="submission" date="2015-09" db="EMBL/GenBank/DDBJ databases">
        <authorList>
            <consortium name="Pathogen Informatics"/>
        </authorList>
    </citation>
    <scope>NUCLEOTIDE SEQUENCE [LARGE SCALE GENOMIC DNA]</scope>
    <source>
        <strain evidence="4">Lake Konstanz</strain>
    </source>
</reference>
<evidence type="ECO:0000256" key="1">
    <source>
        <dbReference type="SAM" id="MobiDB-lite"/>
    </source>
</evidence>
<dbReference type="AlphaFoldDB" id="A0A0S4JI43"/>
<keyword evidence="4" id="KW-1185">Reference proteome</keyword>
<organism evidence="3 4">
    <name type="scientific">Bodo saltans</name>
    <name type="common">Flagellated protozoan</name>
    <dbReference type="NCBI Taxonomy" id="75058"/>
    <lineage>
        <taxon>Eukaryota</taxon>
        <taxon>Discoba</taxon>
        <taxon>Euglenozoa</taxon>
        <taxon>Kinetoplastea</taxon>
        <taxon>Metakinetoplastina</taxon>
        <taxon>Eubodonida</taxon>
        <taxon>Bodonidae</taxon>
        <taxon>Bodo</taxon>
    </lineage>
</organism>
<feature type="region of interest" description="Disordered" evidence="1">
    <location>
        <begin position="238"/>
        <end position="257"/>
    </location>
</feature>
<gene>
    <name evidence="3" type="ORF">BSAL_22915</name>
</gene>
<evidence type="ECO:0000256" key="2">
    <source>
        <dbReference type="SAM" id="SignalP"/>
    </source>
</evidence>
<feature type="compositionally biased region" description="Low complexity" evidence="1">
    <location>
        <begin position="248"/>
        <end position="257"/>
    </location>
</feature>
<feature type="signal peptide" evidence="2">
    <location>
        <begin position="1"/>
        <end position="23"/>
    </location>
</feature>
<feature type="compositionally biased region" description="Low complexity" evidence="1">
    <location>
        <begin position="83"/>
        <end position="92"/>
    </location>
</feature>
<evidence type="ECO:0000313" key="3">
    <source>
        <dbReference type="EMBL" id="CUG89698.1"/>
    </source>
</evidence>
<keyword evidence="2" id="KW-0732">Signal</keyword>